<reference evidence="9" key="1">
    <citation type="submission" date="2017-09" db="EMBL/GenBank/DDBJ databases">
        <title>Depth-based differentiation of microbial function through sediment-hosted aquifers and enrichment of novel symbionts in the deep terrestrial subsurface.</title>
        <authorList>
            <person name="Probst A.J."/>
            <person name="Ladd B."/>
            <person name="Jarett J.K."/>
            <person name="Geller-Mcgrath D.E."/>
            <person name="Sieber C.M.K."/>
            <person name="Emerson J.B."/>
            <person name="Anantharaman K."/>
            <person name="Thomas B.C."/>
            <person name="Malmstrom R."/>
            <person name="Stieglmeier M."/>
            <person name="Klingl A."/>
            <person name="Woyke T."/>
            <person name="Ryan C.M."/>
            <person name="Banfield J.F."/>
        </authorList>
    </citation>
    <scope>NUCLEOTIDE SEQUENCE [LARGE SCALE GENOMIC DNA]</scope>
</reference>
<evidence type="ECO:0000256" key="6">
    <source>
        <dbReference type="ARBA" id="ARBA00029321"/>
    </source>
</evidence>
<dbReference type="GO" id="GO:0006096">
    <property type="term" value="P:glycolytic process"/>
    <property type="evidence" value="ECO:0007669"/>
    <property type="project" value="UniProtKB-UniPathway"/>
</dbReference>
<dbReference type="InterPro" id="IPR011051">
    <property type="entry name" value="RmlC_Cupin_sf"/>
</dbReference>
<comment type="similarity">
    <text evidence="2">Belongs to the archaeal-type GPI family.</text>
</comment>
<dbReference type="EC" id="5.3.1.9" evidence="3"/>
<protein>
    <recommendedName>
        <fullName evidence="3">glucose-6-phosphate isomerase</fullName>
        <ecNumber evidence="3">5.3.1.9</ecNumber>
    </recommendedName>
</protein>
<evidence type="ECO:0000313" key="8">
    <source>
        <dbReference type="EMBL" id="PJC21893.1"/>
    </source>
</evidence>
<evidence type="ECO:0000256" key="2">
    <source>
        <dbReference type="ARBA" id="ARBA00006542"/>
    </source>
</evidence>
<dbReference type="InterPro" id="IPR014710">
    <property type="entry name" value="RmlC-like_jellyroll"/>
</dbReference>
<dbReference type="Pfam" id="PF06560">
    <property type="entry name" value="GPI"/>
    <property type="match status" value="1"/>
</dbReference>
<keyword evidence="4" id="KW-0312">Gluconeogenesis</keyword>
<keyword evidence="5" id="KW-0324">Glycolysis</keyword>
<dbReference type="Gene3D" id="2.60.120.10">
    <property type="entry name" value="Jelly Rolls"/>
    <property type="match status" value="1"/>
</dbReference>
<dbReference type="InterPro" id="IPR010551">
    <property type="entry name" value="G6P_isomerase_prok"/>
</dbReference>
<evidence type="ECO:0000256" key="4">
    <source>
        <dbReference type="ARBA" id="ARBA00022432"/>
    </source>
</evidence>
<proteinExistence type="inferred from homology"/>
<evidence type="ECO:0000256" key="1">
    <source>
        <dbReference type="ARBA" id="ARBA00004926"/>
    </source>
</evidence>
<evidence type="ECO:0000259" key="7">
    <source>
        <dbReference type="Pfam" id="PF06560"/>
    </source>
</evidence>
<evidence type="ECO:0000313" key="9">
    <source>
        <dbReference type="Proteomes" id="UP000228781"/>
    </source>
</evidence>
<dbReference type="EMBL" id="PFSK01000046">
    <property type="protein sequence ID" value="PJC21893.1"/>
    <property type="molecule type" value="Genomic_DNA"/>
</dbReference>
<dbReference type="GO" id="GO:0005737">
    <property type="term" value="C:cytoplasm"/>
    <property type="evidence" value="ECO:0007669"/>
    <property type="project" value="InterPro"/>
</dbReference>
<dbReference type="Proteomes" id="UP000228781">
    <property type="component" value="Unassembled WGS sequence"/>
</dbReference>
<dbReference type="UniPathway" id="UPA00109">
    <property type="reaction ID" value="UER00181"/>
</dbReference>
<comment type="pathway">
    <text evidence="1">Carbohydrate degradation; glycolysis; D-glyceraldehyde 3-phosphate and glycerone phosphate from D-glucose: step 2/4.</text>
</comment>
<evidence type="ECO:0000256" key="3">
    <source>
        <dbReference type="ARBA" id="ARBA00011952"/>
    </source>
</evidence>
<comment type="caution">
    <text evidence="8">The sequence shown here is derived from an EMBL/GenBank/DDBJ whole genome shotgun (WGS) entry which is preliminary data.</text>
</comment>
<evidence type="ECO:0000256" key="5">
    <source>
        <dbReference type="ARBA" id="ARBA00023152"/>
    </source>
</evidence>
<comment type="catalytic activity">
    <reaction evidence="6">
        <text>alpha-D-glucose 6-phosphate = beta-D-fructose 6-phosphate</text>
        <dbReference type="Rhea" id="RHEA:11816"/>
        <dbReference type="ChEBI" id="CHEBI:57634"/>
        <dbReference type="ChEBI" id="CHEBI:58225"/>
        <dbReference type="EC" id="5.3.1.9"/>
    </reaction>
</comment>
<feature type="domain" description="Glucose-6-phosphate isomerase prokaryote" evidence="7">
    <location>
        <begin position="38"/>
        <end position="151"/>
    </location>
</feature>
<dbReference type="GO" id="GO:0004347">
    <property type="term" value="F:glucose-6-phosphate isomerase activity"/>
    <property type="evidence" value="ECO:0007669"/>
    <property type="project" value="UniProtKB-EC"/>
</dbReference>
<gene>
    <name evidence="8" type="ORF">CO059_03020</name>
</gene>
<accession>A0A2M8EI15</accession>
<sequence>METTLSIRKIDEMREVLMDSTASAPEQLYFVIHQPGKNITILPHYHLGKEYPKTYGHFHKPEAEETYTVLIGEVGILIQKGVDLVEEIRLIKLKKGESFTVPKGYAHSLINFGKGPAVTLDDHDPAKFENDYELIRQRRGFAYYLAEEEGELKAIPNPNYTKVPPLT</sequence>
<dbReference type="AlphaFoldDB" id="A0A2M8EI15"/>
<name>A0A2M8EI15_UNCKA</name>
<dbReference type="GO" id="GO:0006094">
    <property type="term" value="P:gluconeogenesis"/>
    <property type="evidence" value="ECO:0007669"/>
    <property type="project" value="UniProtKB-KW"/>
</dbReference>
<organism evidence="8 9">
    <name type="scientific">candidate division WWE3 bacterium CG_4_9_14_0_2_um_filter_48_10</name>
    <dbReference type="NCBI Taxonomy" id="1975078"/>
    <lineage>
        <taxon>Bacteria</taxon>
        <taxon>Katanobacteria</taxon>
    </lineage>
</organism>
<dbReference type="SUPFAM" id="SSF51182">
    <property type="entry name" value="RmlC-like cupins"/>
    <property type="match status" value="1"/>
</dbReference>